<evidence type="ECO:0000256" key="1">
    <source>
        <dbReference type="SAM" id="MobiDB-lite"/>
    </source>
</evidence>
<evidence type="ECO:0000313" key="2">
    <source>
        <dbReference type="EMBL" id="PWB93904.1"/>
    </source>
</evidence>
<organism evidence="2 3">
    <name type="scientific">Methylosinus sporium</name>
    <dbReference type="NCBI Taxonomy" id="428"/>
    <lineage>
        <taxon>Bacteria</taxon>
        <taxon>Pseudomonadati</taxon>
        <taxon>Pseudomonadota</taxon>
        <taxon>Alphaproteobacteria</taxon>
        <taxon>Hyphomicrobiales</taxon>
        <taxon>Methylocystaceae</taxon>
        <taxon>Methylosinus</taxon>
    </lineage>
</organism>
<comment type="caution">
    <text evidence="2">The sequence shown here is derived from an EMBL/GenBank/DDBJ whole genome shotgun (WGS) entry which is preliminary data.</text>
</comment>
<feature type="region of interest" description="Disordered" evidence="1">
    <location>
        <begin position="1"/>
        <end position="32"/>
    </location>
</feature>
<protein>
    <submittedName>
        <fullName evidence="2">Uncharacterized protein</fullName>
    </submittedName>
</protein>
<dbReference type="EMBL" id="PUIV01000014">
    <property type="protein sequence ID" value="PWB93904.1"/>
    <property type="molecule type" value="Genomic_DNA"/>
</dbReference>
<feature type="compositionally biased region" description="Basic and acidic residues" evidence="1">
    <location>
        <begin position="22"/>
        <end position="32"/>
    </location>
</feature>
<dbReference type="Proteomes" id="UP000245137">
    <property type="component" value="Unassembled WGS sequence"/>
</dbReference>
<proteinExistence type="predicted"/>
<dbReference type="AlphaFoldDB" id="A0A2U1SQL0"/>
<sequence length="86" mass="9813">MLAWREHSPAAGRAKPGHTHRPQGEKGDGSSQYEKRYFFISFSDDARRDGFRPKTPIISRSIGAAAAALAPFRRRRPRRFSENDKQ</sequence>
<evidence type="ECO:0000313" key="3">
    <source>
        <dbReference type="Proteomes" id="UP000245137"/>
    </source>
</evidence>
<accession>A0A2U1SQL0</accession>
<keyword evidence="3" id="KW-1185">Reference proteome</keyword>
<gene>
    <name evidence="2" type="ORF">C5689_10740</name>
</gene>
<reference evidence="2 3" key="1">
    <citation type="journal article" date="2018" name="Appl. Microbiol. Biotechnol.">
        <title>Co-cultivation of the strictly anaerobic methanogen Methanosarcina barkeri with aerobic methanotrophs in an oxygen-limited membrane bioreactor.</title>
        <authorList>
            <person name="In 't Zandt M.H."/>
            <person name="van den Bosch T.J.M."/>
            <person name="Rijkers R."/>
            <person name="van Kessel M.A.H.J."/>
            <person name="Jetten M.S.M."/>
            <person name="Welte C.U."/>
        </authorList>
    </citation>
    <scope>NUCLEOTIDE SEQUENCE [LARGE SCALE GENOMIC DNA]</scope>
    <source>
        <strain evidence="2 3">DSM 17706</strain>
    </source>
</reference>
<name>A0A2U1SQL0_METSR</name>